<evidence type="ECO:0000256" key="3">
    <source>
        <dbReference type="ARBA" id="ARBA00022771"/>
    </source>
</evidence>
<dbReference type="GO" id="GO:0008270">
    <property type="term" value="F:zinc ion binding"/>
    <property type="evidence" value="ECO:0007669"/>
    <property type="project" value="UniProtKB-UniRule"/>
</dbReference>
<proteinExistence type="inferred from homology"/>
<dbReference type="Proteomes" id="UP001179952">
    <property type="component" value="Unassembled WGS sequence"/>
</dbReference>
<dbReference type="AlphaFoldDB" id="A0AAV9A7A1"/>
<evidence type="ECO:0000256" key="5">
    <source>
        <dbReference type="PROSITE-ProRule" id="PRU00325"/>
    </source>
</evidence>
<feature type="domain" description="SWIM-type" evidence="8">
    <location>
        <begin position="36"/>
        <end position="72"/>
    </location>
</feature>
<evidence type="ECO:0000256" key="7">
    <source>
        <dbReference type="SAM" id="MobiDB-lite"/>
    </source>
</evidence>
<keyword evidence="10" id="KW-1185">Reference proteome</keyword>
<reference evidence="9" key="1">
    <citation type="journal article" date="2023" name="Nat. Commun.">
        <title>Diploid and tetraploid genomes of Acorus and the evolution of monocots.</title>
        <authorList>
            <person name="Ma L."/>
            <person name="Liu K.W."/>
            <person name="Li Z."/>
            <person name="Hsiao Y.Y."/>
            <person name="Qi Y."/>
            <person name="Fu T."/>
            <person name="Tang G.D."/>
            <person name="Zhang D."/>
            <person name="Sun W.H."/>
            <person name="Liu D.K."/>
            <person name="Li Y."/>
            <person name="Chen G.Z."/>
            <person name="Liu X.D."/>
            <person name="Liao X.Y."/>
            <person name="Jiang Y.T."/>
            <person name="Yu X."/>
            <person name="Hao Y."/>
            <person name="Huang J."/>
            <person name="Zhao X.W."/>
            <person name="Ke S."/>
            <person name="Chen Y.Y."/>
            <person name="Wu W.L."/>
            <person name="Hsu J.L."/>
            <person name="Lin Y.F."/>
            <person name="Huang M.D."/>
            <person name="Li C.Y."/>
            <person name="Huang L."/>
            <person name="Wang Z.W."/>
            <person name="Zhao X."/>
            <person name="Zhong W.Y."/>
            <person name="Peng D.H."/>
            <person name="Ahmad S."/>
            <person name="Lan S."/>
            <person name="Zhang J.S."/>
            <person name="Tsai W.C."/>
            <person name="Van de Peer Y."/>
            <person name="Liu Z.J."/>
        </authorList>
    </citation>
    <scope>NUCLEOTIDE SEQUENCE</scope>
    <source>
        <strain evidence="9">SCP</strain>
    </source>
</reference>
<dbReference type="EMBL" id="JAUJYN010000012">
    <property type="protein sequence ID" value="KAK1260061.1"/>
    <property type="molecule type" value="Genomic_DNA"/>
</dbReference>
<keyword evidence="3 5" id="KW-0863">Zinc-finger</keyword>
<dbReference type="PROSITE" id="PS50966">
    <property type="entry name" value="ZF_SWIM"/>
    <property type="match status" value="1"/>
</dbReference>
<reference evidence="9" key="2">
    <citation type="submission" date="2023-06" db="EMBL/GenBank/DDBJ databases">
        <authorList>
            <person name="Ma L."/>
            <person name="Liu K.-W."/>
            <person name="Li Z."/>
            <person name="Hsiao Y.-Y."/>
            <person name="Qi Y."/>
            <person name="Fu T."/>
            <person name="Tang G."/>
            <person name="Zhang D."/>
            <person name="Sun W.-H."/>
            <person name="Liu D.-K."/>
            <person name="Li Y."/>
            <person name="Chen G.-Z."/>
            <person name="Liu X.-D."/>
            <person name="Liao X.-Y."/>
            <person name="Jiang Y.-T."/>
            <person name="Yu X."/>
            <person name="Hao Y."/>
            <person name="Huang J."/>
            <person name="Zhao X.-W."/>
            <person name="Ke S."/>
            <person name="Chen Y.-Y."/>
            <person name="Wu W.-L."/>
            <person name="Hsu J.-L."/>
            <person name="Lin Y.-F."/>
            <person name="Huang M.-D."/>
            <person name="Li C.-Y."/>
            <person name="Huang L."/>
            <person name="Wang Z.-W."/>
            <person name="Zhao X."/>
            <person name="Zhong W.-Y."/>
            <person name="Peng D.-H."/>
            <person name="Ahmad S."/>
            <person name="Lan S."/>
            <person name="Zhang J.-S."/>
            <person name="Tsai W.-C."/>
            <person name="Van De Peer Y."/>
            <person name="Liu Z.-J."/>
        </authorList>
    </citation>
    <scope>NUCLEOTIDE SEQUENCE</scope>
    <source>
        <strain evidence="9">SCP</strain>
        <tissue evidence="9">Leaves</tissue>
    </source>
</reference>
<keyword evidence="2 6" id="KW-0479">Metal-binding</keyword>
<gene>
    <name evidence="9" type="ORF">QJS04_geneDACA015390</name>
</gene>
<feature type="region of interest" description="Disordered" evidence="7">
    <location>
        <begin position="170"/>
        <end position="201"/>
    </location>
</feature>
<protein>
    <recommendedName>
        <fullName evidence="6">Protein FAR1-RELATED SEQUENCE</fullName>
    </recommendedName>
</protein>
<dbReference type="SMART" id="SM00575">
    <property type="entry name" value="ZnF_PMZ"/>
    <property type="match status" value="1"/>
</dbReference>
<comment type="subcellular location">
    <subcellularLocation>
        <location evidence="6">Nucleus</location>
    </subcellularLocation>
</comment>
<dbReference type="InterPro" id="IPR031052">
    <property type="entry name" value="FHY3/FAR1"/>
</dbReference>
<evidence type="ECO:0000256" key="4">
    <source>
        <dbReference type="ARBA" id="ARBA00022833"/>
    </source>
</evidence>
<dbReference type="Pfam" id="PF04434">
    <property type="entry name" value="SWIM"/>
    <property type="match status" value="1"/>
</dbReference>
<keyword evidence="4 6" id="KW-0862">Zinc</keyword>
<evidence type="ECO:0000259" key="8">
    <source>
        <dbReference type="PROSITE" id="PS50966"/>
    </source>
</evidence>
<evidence type="ECO:0000313" key="10">
    <source>
        <dbReference type="Proteomes" id="UP001179952"/>
    </source>
</evidence>
<dbReference type="GO" id="GO:0005634">
    <property type="term" value="C:nucleus"/>
    <property type="evidence" value="ECO:0007669"/>
    <property type="project" value="UniProtKB-SubCell"/>
</dbReference>
<evidence type="ECO:0000256" key="1">
    <source>
        <dbReference type="ARBA" id="ARBA00005889"/>
    </source>
</evidence>
<sequence>MIFCNLVHVSDVGCIRYFVVDDISKGKDGVTKKIAYQVHFDEGKQEVKCLCCLFEFRGILCRHSMKVLIHINMMEVSQNYILDRWQKGIKRMHNYVKNCYVDNMSNEQMWRHHDLHSKFISIADVAVVSPEMFELCKNHLDVLYNDLTKEVTDHNDCSVGDEQIPNSIVHSPYKVRSKGRPPSRRKAPKVYKPRSTKAKLP</sequence>
<dbReference type="InterPro" id="IPR007527">
    <property type="entry name" value="Znf_SWIM"/>
</dbReference>
<evidence type="ECO:0000256" key="6">
    <source>
        <dbReference type="RuleBase" id="RU367018"/>
    </source>
</evidence>
<feature type="compositionally biased region" description="Basic residues" evidence="7">
    <location>
        <begin position="173"/>
        <end position="201"/>
    </location>
</feature>
<dbReference type="PANTHER" id="PTHR31669">
    <property type="entry name" value="PROTEIN FAR1-RELATED SEQUENCE 10-RELATED"/>
    <property type="match status" value="1"/>
</dbReference>
<name>A0AAV9A7A1_ACOGR</name>
<dbReference type="PANTHER" id="PTHR31669:SF283">
    <property type="entry name" value="PROTEIN FAR1-RELATED SEQUENCE"/>
    <property type="match status" value="1"/>
</dbReference>
<dbReference type="InterPro" id="IPR006564">
    <property type="entry name" value="Znf_PMZ"/>
</dbReference>
<keyword evidence="6" id="KW-0539">Nucleus</keyword>
<evidence type="ECO:0000313" key="9">
    <source>
        <dbReference type="EMBL" id="KAK1260061.1"/>
    </source>
</evidence>
<comment type="similarity">
    <text evidence="1 6">Belongs to the FHY3/FAR1 family.</text>
</comment>
<comment type="function">
    <text evidence="6">Putative transcription activator involved in regulating light control of development.</text>
</comment>
<dbReference type="GO" id="GO:0006355">
    <property type="term" value="P:regulation of DNA-templated transcription"/>
    <property type="evidence" value="ECO:0007669"/>
    <property type="project" value="UniProtKB-UniRule"/>
</dbReference>
<evidence type="ECO:0000256" key="2">
    <source>
        <dbReference type="ARBA" id="ARBA00022723"/>
    </source>
</evidence>
<accession>A0AAV9A7A1</accession>
<organism evidence="9 10">
    <name type="scientific">Acorus gramineus</name>
    <name type="common">Dwarf sweet flag</name>
    <dbReference type="NCBI Taxonomy" id="55184"/>
    <lineage>
        <taxon>Eukaryota</taxon>
        <taxon>Viridiplantae</taxon>
        <taxon>Streptophyta</taxon>
        <taxon>Embryophyta</taxon>
        <taxon>Tracheophyta</taxon>
        <taxon>Spermatophyta</taxon>
        <taxon>Magnoliopsida</taxon>
        <taxon>Liliopsida</taxon>
        <taxon>Acoraceae</taxon>
        <taxon>Acorus</taxon>
    </lineage>
</organism>
<comment type="caution">
    <text evidence="9">The sequence shown here is derived from an EMBL/GenBank/DDBJ whole genome shotgun (WGS) entry which is preliminary data.</text>
</comment>